<protein>
    <submittedName>
        <fullName evidence="2">Os12g0523033 protein</fullName>
    </submittedName>
</protein>
<evidence type="ECO:0000313" key="3">
    <source>
        <dbReference type="Proteomes" id="UP000059680"/>
    </source>
</evidence>
<feature type="compositionally biased region" description="Basic and acidic residues" evidence="1">
    <location>
        <begin position="26"/>
        <end position="37"/>
    </location>
</feature>
<dbReference type="Proteomes" id="UP000059680">
    <property type="component" value="Chromosome 12"/>
</dbReference>
<reference evidence="3" key="1">
    <citation type="journal article" date="2005" name="Nature">
        <title>The map-based sequence of the rice genome.</title>
        <authorList>
            <consortium name="International rice genome sequencing project (IRGSP)"/>
            <person name="Matsumoto T."/>
            <person name="Wu J."/>
            <person name="Kanamori H."/>
            <person name="Katayose Y."/>
            <person name="Fujisawa M."/>
            <person name="Namiki N."/>
            <person name="Mizuno H."/>
            <person name="Yamamoto K."/>
            <person name="Antonio B.A."/>
            <person name="Baba T."/>
            <person name="Sakata K."/>
            <person name="Nagamura Y."/>
            <person name="Aoki H."/>
            <person name="Arikawa K."/>
            <person name="Arita K."/>
            <person name="Bito T."/>
            <person name="Chiden Y."/>
            <person name="Fujitsuka N."/>
            <person name="Fukunaka R."/>
            <person name="Hamada M."/>
            <person name="Harada C."/>
            <person name="Hayashi A."/>
            <person name="Hijishita S."/>
            <person name="Honda M."/>
            <person name="Hosokawa S."/>
            <person name="Ichikawa Y."/>
            <person name="Idonuma A."/>
            <person name="Iijima M."/>
            <person name="Ikeda M."/>
            <person name="Ikeno M."/>
            <person name="Ito K."/>
            <person name="Ito S."/>
            <person name="Ito T."/>
            <person name="Ito Y."/>
            <person name="Ito Y."/>
            <person name="Iwabuchi A."/>
            <person name="Kamiya K."/>
            <person name="Karasawa W."/>
            <person name="Kurita K."/>
            <person name="Katagiri S."/>
            <person name="Kikuta A."/>
            <person name="Kobayashi H."/>
            <person name="Kobayashi N."/>
            <person name="Machita K."/>
            <person name="Maehara T."/>
            <person name="Masukawa M."/>
            <person name="Mizubayashi T."/>
            <person name="Mukai Y."/>
            <person name="Nagasaki H."/>
            <person name="Nagata Y."/>
            <person name="Naito S."/>
            <person name="Nakashima M."/>
            <person name="Nakama Y."/>
            <person name="Nakamichi Y."/>
            <person name="Nakamura M."/>
            <person name="Meguro A."/>
            <person name="Negishi M."/>
            <person name="Ohta I."/>
            <person name="Ohta T."/>
            <person name="Okamoto M."/>
            <person name="Ono N."/>
            <person name="Saji S."/>
            <person name="Sakaguchi M."/>
            <person name="Sakai K."/>
            <person name="Shibata M."/>
            <person name="Shimokawa T."/>
            <person name="Song J."/>
            <person name="Takazaki Y."/>
            <person name="Terasawa K."/>
            <person name="Tsugane M."/>
            <person name="Tsuji K."/>
            <person name="Ueda S."/>
            <person name="Waki K."/>
            <person name="Yamagata H."/>
            <person name="Yamamoto M."/>
            <person name="Yamamoto S."/>
            <person name="Yamane H."/>
            <person name="Yoshiki S."/>
            <person name="Yoshihara R."/>
            <person name="Yukawa K."/>
            <person name="Zhong H."/>
            <person name="Yano M."/>
            <person name="Yuan Q."/>
            <person name="Ouyang S."/>
            <person name="Liu J."/>
            <person name="Jones K.M."/>
            <person name="Gansberger K."/>
            <person name="Moffat K."/>
            <person name="Hill J."/>
            <person name="Bera J."/>
            <person name="Fadrosh D."/>
            <person name="Jin S."/>
            <person name="Johri S."/>
            <person name="Kim M."/>
            <person name="Overton L."/>
            <person name="Reardon M."/>
            <person name="Tsitrin T."/>
            <person name="Vuong H."/>
            <person name="Weaver B."/>
            <person name="Ciecko A."/>
            <person name="Tallon L."/>
            <person name="Jackson J."/>
            <person name="Pai G."/>
            <person name="Aken S.V."/>
            <person name="Utterback T."/>
            <person name="Reidmuller S."/>
            <person name="Feldblyum T."/>
            <person name="Hsiao J."/>
            <person name="Zismann V."/>
            <person name="Iobst S."/>
            <person name="de Vazeille A.R."/>
            <person name="Buell C.R."/>
            <person name="Ying K."/>
            <person name="Li Y."/>
            <person name="Lu T."/>
            <person name="Huang Y."/>
            <person name="Zhao Q."/>
            <person name="Feng Q."/>
            <person name="Zhang L."/>
            <person name="Zhu J."/>
            <person name="Weng Q."/>
            <person name="Mu J."/>
            <person name="Lu Y."/>
            <person name="Fan D."/>
            <person name="Liu Y."/>
            <person name="Guan J."/>
            <person name="Zhang Y."/>
            <person name="Yu S."/>
            <person name="Liu X."/>
            <person name="Zhang Y."/>
            <person name="Hong G."/>
            <person name="Han B."/>
            <person name="Choisne N."/>
            <person name="Demange N."/>
            <person name="Orjeda G."/>
            <person name="Samain S."/>
            <person name="Cattolico L."/>
            <person name="Pelletier E."/>
            <person name="Couloux A."/>
            <person name="Segurens B."/>
            <person name="Wincker P."/>
            <person name="D'Hont A."/>
            <person name="Scarpelli C."/>
            <person name="Weissenbach J."/>
            <person name="Salanoubat M."/>
            <person name="Quetier F."/>
            <person name="Yu Y."/>
            <person name="Kim H.R."/>
            <person name="Rambo T."/>
            <person name="Currie J."/>
            <person name="Collura K."/>
            <person name="Luo M."/>
            <person name="Yang T."/>
            <person name="Ammiraju J.S.S."/>
            <person name="Engler F."/>
            <person name="Soderlund C."/>
            <person name="Wing R.A."/>
            <person name="Palmer L.E."/>
            <person name="de la Bastide M."/>
            <person name="Spiegel L."/>
            <person name="Nascimento L."/>
            <person name="Zutavern T."/>
            <person name="O'Shaughnessy A."/>
            <person name="Dike S."/>
            <person name="Dedhia N."/>
            <person name="Preston R."/>
            <person name="Balija V."/>
            <person name="McCombie W.R."/>
            <person name="Chow T."/>
            <person name="Chen H."/>
            <person name="Chung M."/>
            <person name="Chen C."/>
            <person name="Shaw J."/>
            <person name="Wu H."/>
            <person name="Hsiao K."/>
            <person name="Chao Y."/>
            <person name="Chu M."/>
            <person name="Cheng C."/>
            <person name="Hour A."/>
            <person name="Lee P."/>
            <person name="Lin S."/>
            <person name="Lin Y."/>
            <person name="Liou J."/>
            <person name="Liu S."/>
            <person name="Hsing Y."/>
            <person name="Raghuvanshi S."/>
            <person name="Mohanty A."/>
            <person name="Bharti A.K."/>
            <person name="Gaur A."/>
            <person name="Gupta V."/>
            <person name="Kumar D."/>
            <person name="Ravi V."/>
            <person name="Vij S."/>
            <person name="Kapur A."/>
            <person name="Khurana P."/>
            <person name="Khurana P."/>
            <person name="Khurana J.P."/>
            <person name="Tyagi A.K."/>
            <person name="Gaikwad K."/>
            <person name="Singh A."/>
            <person name="Dalal V."/>
            <person name="Srivastava S."/>
            <person name="Dixit A."/>
            <person name="Pal A.K."/>
            <person name="Ghazi I.A."/>
            <person name="Yadav M."/>
            <person name="Pandit A."/>
            <person name="Bhargava A."/>
            <person name="Sureshbabu K."/>
            <person name="Batra K."/>
            <person name="Sharma T.R."/>
            <person name="Mohapatra T."/>
            <person name="Singh N.K."/>
            <person name="Messing J."/>
            <person name="Nelson A.B."/>
            <person name="Fuks G."/>
            <person name="Kavchok S."/>
            <person name="Keizer G."/>
            <person name="Linton E."/>
            <person name="Llaca V."/>
            <person name="Song R."/>
            <person name="Tanyolac B."/>
            <person name="Young S."/>
            <person name="Ho-Il K."/>
            <person name="Hahn J.H."/>
            <person name="Sangsakoo G."/>
            <person name="Vanavichit A."/>
            <person name="de Mattos Luiz.A.T."/>
            <person name="Zimmer P.D."/>
            <person name="Malone G."/>
            <person name="Dellagostin O."/>
            <person name="de Oliveira A.C."/>
            <person name="Bevan M."/>
            <person name="Bancroft I."/>
            <person name="Minx P."/>
            <person name="Cordum H."/>
            <person name="Wilson R."/>
            <person name="Cheng Z."/>
            <person name="Jin W."/>
            <person name="Jiang J."/>
            <person name="Leong S.A."/>
            <person name="Iwama H."/>
            <person name="Gojobori T."/>
            <person name="Itoh T."/>
            <person name="Niimura Y."/>
            <person name="Fujii Y."/>
            <person name="Habara T."/>
            <person name="Sakai H."/>
            <person name="Sato Y."/>
            <person name="Wilson G."/>
            <person name="Kumar K."/>
            <person name="McCouch S."/>
            <person name="Juretic N."/>
            <person name="Hoen D."/>
            <person name="Wright S."/>
            <person name="Bruskiewich R."/>
            <person name="Bureau T."/>
            <person name="Miyao A."/>
            <person name="Hirochika H."/>
            <person name="Nishikawa T."/>
            <person name="Kadowaki K."/>
            <person name="Sugiura M."/>
            <person name="Burr B."/>
            <person name="Sasaki T."/>
        </authorList>
    </citation>
    <scope>NUCLEOTIDE SEQUENCE [LARGE SCALE GENOMIC DNA]</scope>
    <source>
        <strain evidence="3">cv. Nipponbare</strain>
    </source>
</reference>
<evidence type="ECO:0000313" key="2">
    <source>
        <dbReference type="EMBL" id="BAT17402.1"/>
    </source>
</evidence>
<dbReference type="PaxDb" id="39947-A0A0N7KU46"/>
<dbReference type="InParanoid" id="A0A0N7KU46"/>
<dbReference type="AlphaFoldDB" id="A0A0N7KU46"/>
<name>A0A0N7KU46_ORYSJ</name>
<keyword evidence="3" id="KW-1185">Reference proteome</keyword>
<sequence>MEGYPDPLATSVGPSFTARKRSSRRKKDESRDGESRHMNGRKAPASLPRTITAMPGQGADLGIKTYPSLAMVIETLKGIDKYSREGGTPGLGVQIIPQIQKLKWGIAANKDTTLTSKKSLTDAELDTLLKAISLPWIDRRKKHCALPGVVEKARAKVSSERDARAIPGSRYD</sequence>
<reference evidence="2 3" key="3">
    <citation type="journal article" date="2013" name="Rice">
        <title>Improvement of the Oryza sativa Nipponbare reference genome using next generation sequence and optical map data.</title>
        <authorList>
            <person name="Kawahara Y."/>
            <person name="de la Bastide M."/>
            <person name="Hamilton J.P."/>
            <person name="Kanamori H."/>
            <person name="McCombie W.R."/>
            <person name="Ouyang S."/>
            <person name="Schwartz D.C."/>
            <person name="Tanaka T."/>
            <person name="Wu J."/>
            <person name="Zhou S."/>
            <person name="Childs K.L."/>
            <person name="Davidson R.M."/>
            <person name="Lin H."/>
            <person name="Quesada-Ocampo L."/>
            <person name="Vaillancourt B."/>
            <person name="Sakai H."/>
            <person name="Lee S.S."/>
            <person name="Kim J."/>
            <person name="Numa H."/>
            <person name="Itoh T."/>
            <person name="Buell C.R."/>
            <person name="Matsumoto T."/>
        </authorList>
    </citation>
    <scope>NUCLEOTIDE SEQUENCE [LARGE SCALE GENOMIC DNA]</scope>
    <source>
        <strain evidence="3">cv. Nipponbare</strain>
    </source>
</reference>
<reference evidence="2 3" key="2">
    <citation type="journal article" date="2013" name="Plant Cell Physiol.">
        <title>Rice Annotation Project Database (RAP-DB): an integrative and interactive database for rice genomics.</title>
        <authorList>
            <person name="Sakai H."/>
            <person name="Lee S.S."/>
            <person name="Tanaka T."/>
            <person name="Numa H."/>
            <person name="Kim J."/>
            <person name="Kawahara Y."/>
            <person name="Wakimoto H."/>
            <person name="Yang C.C."/>
            <person name="Iwamoto M."/>
            <person name="Abe T."/>
            <person name="Yamada Y."/>
            <person name="Muto A."/>
            <person name="Inokuchi H."/>
            <person name="Ikemura T."/>
            <person name="Matsumoto T."/>
            <person name="Sasaki T."/>
            <person name="Itoh T."/>
        </authorList>
    </citation>
    <scope>NUCLEOTIDE SEQUENCE [LARGE SCALE GENOMIC DNA]</scope>
    <source>
        <strain evidence="3">cv. Nipponbare</strain>
    </source>
</reference>
<organism evidence="2 3">
    <name type="scientific">Oryza sativa subsp. japonica</name>
    <name type="common">Rice</name>
    <dbReference type="NCBI Taxonomy" id="39947"/>
    <lineage>
        <taxon>Eukaryota</taxon>
        <taxon>Viridiplantae</taxon>
        <taxon>Streptophyta</taxon>
        <taxon>Embryophyta</taxon>
        <taxon>Tracheophyta</taxon>
        <taxon>Spermatophyta</taxon>
        <taxon>Magnoliopsida</taxon>
        <taxon>Liliopsida</taxon>
        <taxon>Poales</taxon>
        <taxon>Poaceae</taxon>
        <taxon>BOP clade</taxon>
        <taxon>Oryzoideae</taxon>
        <taxon>Oryzeae</taxon>
        <taxon>Oryzinae</taxon>
        <taxon>Oryza</taxon>
        <taxon>Oryza sativa</taxon>
    </lineage>
</organism>
<evidence type="ECO:0000256" key="1">
    <source>
        <dbReference type="SAM" id="MobiDB-lite"/>
    </source>
</evidence>
<gene>
    <name evidence="2" type="ordered locus">Os12g0523033</name>
    <name evidence="2" type="ORF">OSNPB_120523033</name>
</gene>
<dbReference type="EMBL" id="AP014968">
    <property type="protein sequence ID" value="BAT17402.1"/>
    <property type="molecule type" value="Genomic_DNA"/>
</dbReference>
<accession>A0A0N7KU46</accession>
<feature type="region of interest" description="Disordered" evidence="1">
    <location>
        <begin position="1"/>
        <end position="51"/>
    </location>
</feature>
<proteinExistence type="predicted"/>